<reference evidence="2" key="2">
    <citation type="submission" date="2017-05" db="UniProtKB">
        <authorList>
            <consortium name="EnsemblMetazoa"/>
        </authorList>
    </citation>
    <scope>IDENTIFICATION</scope>
</reference>
<dbReference type="AlphaFoldDB" id="A0A1X7U910"/>
<dbReference type="Pfam" id="PF05699">
    <property type="entry name" value="Dimer_Tnp_hAT"/>
    <property type="match status" value="1"/>
</dbReference>
<dbReference type="GO" id="GO:0006357">
    <property type="term" value="P:regulation of transcription by RNA polymerase II"/>
    <property type="evidence" value="ECO:0007669"/>
    <property type="project" value="TreeGrafter"/>
</dbReference>
<dbReference type="InterPro" id="IPR052717">
    <property type="entry name" value="Vacuolar_transposase_reg"/>
</dbReference>
<keyword evidence="3" id="KW-1185">Reference proteome</keyword>
<dbReference type="GO" id="GO:0046983">
    <property type="term" value="F:protein dimerization activity"/>
    <property type="evidence" value="ECO:0007669"/>
    <property type="project" value="InterPro"/>
</dbReference>
<dbReference type="InParanoid" id="A0A1X7U910"/>
<dbReference type="InterPro" id="IPR012337">
    <property type="entry name" value="RNaseH-like_sf"/>
</dbReference>
<sequence>MARYRCSSAINDALSPLAEFTDVMSGEQYVTISAVLPIVNLLKTSDLKESSSDKALTNELRLNIITDLSNRNQEDDVLHLLEVACFLDPRFKDKFISSIEHITEIMVCNVVSLSSFSVSPTLATSSCAIHHPSSSGDLPPPKKQNRSLGSLLKSNETECALSSTSCTPEQNFRSEIETYITLDKLDEEQDPLVLWRMHEMAFPLLGNIAKKYLCAPATSTFSERVFSKGGCLVTPFKASL</sequence>
<name>A0A1X7U910_AMPQE</name>
<dbReference type="eggNOG" id="KOG1121">
    <property type="taxonomic scope" value="Eukaryota"/>
</dbReference>
<dbReference type="EnsemblMetazoa" id="XM_011407461.1">
    <property type="protein sequence ID" value="XP_011405763.1"/>
    <property type="gene ID" value="LOC105313768"/>
</dbReference>
<proteinExistence type="predicted"/>
<dbReference type="PANTHER" id="PTHR46169:SF25">
    <property type="entry name" value="ZINC FINGER BED DOMAIN-CONTAINING PROTEIN 1-LIKE-RELATED"/>
    <property type="match status" value="1"/>
</dbReference>
<protein>
    <recommendedName>
        <fullName evidence="1">HAT C-terminal dimerisation domain-containing protein</fullName>
    </recommendedName>
</protein>
<evidence type="ECO:0000259" key="1">
    <source>
        <dbReference type="Pfam" id="PF05699"/>
    </source>
</evidence>
<dbReference type="Proteomes" id="UP000007879">
    <property type="component" value="Unassembled WGS sequence"/>
</dbReference>
<dbReference type="PANTHER" id="PTHR46169">
    <property type="entry name" value="DNA REPLICATION-RELATED ELEMENT FACTOR, ISOFORM A"/>
    <property type="match status" value="1"/>
</dbReference>
<dbReference type="STRING" id="400682.A0A1X7U910"/>
<dbReference type="InterPro" id="IPR008906">
    <property type="entry name" value="HATC_C_dom"/>
</dbReference>
<dbReference type="OMA" id="HITEIMV"/>
<dbReference type="EnsemblMetazoa" id="Aqu2.1.24250_001">
    <property type="protein sequence ID" value="Aqu2.1.24250_001"/>
    <property type="gene ID" value="Aqu2.1.24250"/>
</dbReference>
<dbReference type="SUPFAM" id="SSF53098">
    <property type="entry name" value="Ribonuclease H-like"/>
    <property type="match status" value="1"/>
</dbReference>
<dbReference type="KEGG" id="aqu:105313768"/>
<dbReference type="OrthoDB" id="1607513at2759"/>
<gene>
    <name evidence="2" type="primary">105313768</name>
</gene>
<reference evidence="3" key="1">
    <citation type="journal article" date="2010" name="Nature">
        <title>The Amphimedon queenslandica genome and the evolution of animal complexity.</title>
        <authorList>
            <person name="Srivastava M."/>
            <person name="Simakov O."/>
            <person name="Chapman J."/>
            <person name="Fahey B."/>
            <person name="Gauthier M.E."/>
            <person name="Mitros T."/>
            <person name="Richards G.S."/>
            <person name="Conaco C."/>
            <person name="Dacre M."/>
            <person name="Hellsten U."/>
            <person name="Larroux C."/>
            <person name="Putnam N.H."/>
            <person name="Stanke M."/>
            <person name="Adamska M."/>
            <person name="Darling A."/>
            <person name="Degnan S.M."/>
            <person name="Oakley T.H."/>
            <person name="Plachetzki D.C."/>
            <person name="Zhai Y."/>
            <person name="Adamski M."/>
            <person name="Calcino A."/>
            <person name="Cummins S.F."/>
            <person name="Goodstein D.M."/>
            <person name="Harris C."/>
            <person name="Jackson D.J."/>
            <person name="Leys S.P."/>
            <person name="Shu S."/>
            <person name="Woodcroft B.J."/>
            <person name="Vervoort M."/>
            <person name="Kosik K.S."/>
            <person name="Manning G."/>
            <person name="Degnan B.M."/>
            <person name="Rokhsar D.S."/>
        </authorList>
    </citation>
    <scope>NUCLEOTIDE SEQUENCE [LARGE SCALE GENOMIC DNA]</scope>
</reference>
<accession>A0A1X7U910</accession>
<dbReference type="GO" id="GO:0005634">
    <property type="term" value="C:nucleus"/>
    <property type="evidence" value="ECO:0007669"/>
    <property type="project" value="TreeGrafter"/>
</dbReference>
<organism evidence="2">
    <name type="scientific">Amphimedon queenslandica</name>
    <name type="common">Sponge</name>
    <dbReference type="NCBI Taxonomy" id="400682"/>
    <lineage>
        <taxon>Eukaryota</taxon>
        <taxon>Metazoa</taxon>
        <taxon>Porifera</taxon>
        <taxon>Demospongiae</taxon>
        <taxon>Heteroscleromorpha</taxon>
        <taxon>Haplosclerida</taxon>
        <taxon>Niphatidae</taxon>
        <taxon>Amphimedon</taxon>
    </lineage>
</organism>
<evidence type="ECO:0000313" key="2">
    <source>
        <dbReference type="EnsemblMetazoa" id="Aqu2.1.24250_001"/>
    </source>
</evidence>
<evidence type="ECO:0000313" key="3">
    <source>
        <dbReference type="Proteomes" id="UP000007879"/>
    </source>
</evidence>
<feature type="domain" description="HAT C-terminal dimerisation" evidence="1">
    <location>
        <begin position="175"/>
        <end position="239"/>
    </location>
</feature>